<dbReference type="Proteomes" id="UP000324222">
    <property type="component" value="Unassembled WGS sequence"/>
</dbReference>
<keyword evidence="1" id="KW-0812">Transmembrane</keyword>
<proteinExistence type="predicted"/>
<reference evidence="2 3" key="1">
    <citation type="submission" date="2019-05" db="EMBL/GenBank/DDBJ databases">
        <title>Another draft genome of Portunus trituberculatus and its Hox gene families provides insights of decapod evolution.</title>
        <authorList>
            <person name="Jeong J.-H."/>
            <person name="Song I."/>
            <person name="Kim S."/>
            <person name="Choi T."/>
            <person name="Kim D."/>
            <person name="Ryu S."/>
            <person name="Kim W."/>
        </authorList>
    </citation>
    <scope>NUCLEOTIDE SEQUENCE [LARGE SCALE GENOMIC DNA]</scope>
    <source>
        <tissue evidence="2">Muscle</tissue>
    </source>
</reference>
<sequence length="71" mass="7577">MDSAPASPHLCQDGSSLPPVDIHQASDVNCGGEELFLHYFTCAVLFILIGRLLRGRCFCRSDGRAQAVVGG</sequence>
<feature type="transmembrane region" description="Helical" evidence="1">
    <location>
        <begin position="36"/>
        <end position="53"/>
    </location>
</feature>
<accession>A0A5B7KGC3</accession>
<gene>
    <name evidence="2" type="ORF">E2C01_100019</name>
</gene>
<evidence type="ECO:0000313" key="3">
    <source>
        <dbReference type="Proteomes" id="UP000324222"/>
    </source>
</evidence>
<evidence type="ECO:0000256" key="1">
    <source>
        <dbReference type="SAM" id="Phobius"/>
    </source>
</evidence>
<dbReference type="EMBL" id="VSRR010140622">
    <property type="protein sequence ID" value="MPD04338.1"/>
    <property type="molecule type" value="Genomic_DNA"/>
</dbReference>
<evidence type="ECO:0000313" key="2">
    <source>
        <dbReference type="EMBL" id="MPD04338.1"/>
    </source>
</evidence>
<name>A0A5B7KGC3_PORTR</name>
<keyword evidence="1" id="KW-1133">Transmembrane helix</keyword>
<comment type="caution">
    <text evidence="2">The sequence shown here is derived from an EMBL/GenBank/DDBJ whole genome shotgun (WGS) entry which is preliminary data.</text>
</comment>
<organism evidence="2 3">
    <name type="scientific">Portunus trituberculatus</name>
    <name type="common">Swimming crab</name>
    <name type="synonym">Neptunus trituberculatus</name>
    <dbReference type="NCBI Taxonomy" id="210409"/>
    <lineage>
        <taxon>Eukaryota</taxon>
        <taxon>Metazoa</taxon>
        <taxon>Ecdysozoa</taxon>
        <taxon>Arthropoda</taxon>
        <taxon>Crustacea</taxon>
        <taxon>Multicrustacea</taxon>
        <taxon>Malacostraca</taxon>
        <taxon>Eumalacostraca</taxon>
        <taxon>Eucarida</taxon>
        <taxon>Decapoda</taxon>
        <taxon>Pleocyemata</taxon>
        <taxon>Brachyura</taxon>
        <taxon>Eubrachyura</taxon>
        <taxon>Portunoidea</taxon>
        <taxon>Portunidae</taxon>
        <taxon>Portuninae</taxon>
        <taxon>Portunus</taxon>
    </lineage>
</organism>
<dbReference type="AlphaFoldDB" id="A0A5B7KGC3"/>
<keyword evidence="1" id="KW-0472">Membrane</keyword>
<protein>
    <submittedName>
        <fullName evidence="2">Uncharacterized protein</fullName>
    </submittedName>
</protein>
<keyword evidence="3" id="KW-1185">Reference proteome</keyword>